<dbReference type="RefSeq" id="WP_094777747.1">
    <property type="nucleotide sequence ID" value="NZ_CYGX02000004.1"/>
</dbReference>
<dbReference type="STRING" id="1247936.BN2475_40094"/>
<reference evidence="1 2" key="1">
    <citation type="submission" date="2016-12" db="EMBL/GenBank/DDBJ databases">
        <authorList>
            <person name="Song W.-J."/>
            <person name="Kurnit D.M."/>
        </authorList>
    </citation>
    <scope>NUCLEOTIDE SEQUENCE [LARGE SCALE GENOMIC DNA]</scope>
    <source>
        <strain evidence="1 2">STM7296</strain>
    </source>
</reference>
<sequence>MSKPVLNEALENFDRLPNSAYVKVAVVQGLFACSRSSVLRHVAAGTLPAPREFGDNRLFNVGELRAVLHSKEPIPLPMVAEQTEQN</sequence>
<dbReference type="Proteomes" id="UP000187012">
    <property type="component" value="Unassembled WGS sequence"/>
</dbReference>
<accession>A0A1N7RJK3</accession>
<dbReference type="EMBL" id="CYGX02000004">
    <property type="protein sequence ID" value="SIT35283.1"/>
    <property type="molecule type" value="Genomic_DNA"/>
</dbReference>
<proteinExistence type="predicted"/>
<gene>
    <name evidence="1" type="ORF">BN2475_40094</name>
</gene>
<keyword evidence="2" id="KW-1185">Reference proteome</keyword>
<name>A0A1N7RJK3_9BURK</name>
<evidence type="ECO:0000313" key="2">
    <source>
        <dbReference type="Proteomes" id="UP000187012"/>
    </source>
</evidence>
<protein>
    <submittedName>
        <fullName evidence="1">Uncharacterized protein</fullName>
    </submittedName>
</protein>
<dbReference type="OrthoDB" id="9134014at2"/>
<organism evidence="1 2">
    <name type="scientific">Paraburkholderia ribeironis</name>
    <dbReference type="NCBI Taxonomy" id="1247936"/>
    <lineage>
        <taxon>Bacteria</taxon>
        <taxon>Pseudomonadati</taxon>
        <taxon>Pseudomonadota</taxon>
        <taxon>Betaproteobacteria</taxon>
        <taxon>Burkholderiales</taxon>
        <taxon>Burkholderiaceae</taxon>
        <taxon>Paraburkholderia</taxon>
    </lineage>
</organism>
<evidence type="ECO:0000313" key="1">
    <source>
        <dbReference type="EMBL" id="SIT35283.1"/>
    </source>
</evidence>
<dbReference type="AlphaFoldDB" id="A0A1N7RJK3"/>